<dbReference type="Proteomes" id="UP001285441">
    <property type="component" value="Unassembled WGS sequence"/>
</dbReference>
<protein>
    <submittedName>
        <fullName evidence="1">Uncharacterized protein</fullName>
    </submittedName>
</protein>
<comment type="caution">
    <text evidence="1">The sequence shown here is derived from an EMBL/GenBank/DDBJ whole genome shotgun (WGS) entry which is preliminary data.</text>
</comment>
<reference evidence="1" key="2">
    <citation type="submission" date="2023-06" db="EMBL/GenBank/DDBJ databases">
        <authorList>
            <consortium name="Lawrence Berkeley National Laboratory"/>
            <person name="Haridas S."/>
            <person name="Hensen N."/>
            <person name="Bonometti L."/>
            <person name="Westerberg I."/>
            <person name="Brannstrom I.O."/>
            <person name="Guillou S."/>
            <person name="Cros-Aarteil S."/>
            <person name="Calhoun S."/>
            <person name="Kuo A."/>
            <person name="Mondo S."/>
            <person name="Pangilinan J."/>
            <person name="Riley R."/>
            <person name="LaButti K."/>
            <person name="Andreopoulos B."/>
            <person name="Lipzen A."/>
            <person name="Chen C."/>
            <person name="Yanf M."/>
            <person name="Daum C."/>
            <person name="Ng V."/>
            <person name="Clum A."/>
            <person name="Steindorff A."/>
            <person name="Ohm R."/>
            <person name="Martin F."/>
            <person name="Silar P."/>
            <person name="Natvig D."/>
            <person name="Lalanne C."/>
            <person name="Gautier V."/>
            <person name="Ament-velasquez S.L."/>
            <person name="Kruys A."/>
            <person name="Hutchinson M.I."/>
            <person name="Powell A.J."/>
            <person name="Barry K."/>
            <person name="Miller A.N."/>
            <person name="Grigoriev I.V."/>
            <person name="Debuchy R."/>
            <person name="Gladieux P."/>
            <person name="Thoren M.H."/>
            <person name="Johannesson H."/>
        </authorList>
    </citation>
    <scope>NUCLEOTIDE SEQUENCE</scope>
    <source>
        <strain evidence="1">CBS 232.78</strain>
    </source>
</reference>
<evidence type="ECO:0000313" key="2">
    <source>
        <dbReference type="Proteomes" id="UP001285441"/>
    </source>
</evidence>
<gene>
    <name evidence="1" type="ORF">B0H63DRAFT_523646</name>
</gene>
<sequence>MLTPAHGNPAPQHRTFTPHPTELAFTQTWGAYEAKVYLLHDFEVYFESDSPLYFESGLPLYFGLFQPKVGNHATWVIADWTDFQRQWSLNSPYGLRMHDFEAFYTSDGALWYLSIWHEGTDNHDSFFTSNWTAQVAKWHEWGKPPRHLQMHDFETFLDVSGTRIYTGIFREGTDGQAVWFTHSWNDFFKKRDEFDRNNLQLWDFEFWQEGPTWTYDGVFRKDSTSSTSSTYMTLFNHDWESFAAFNHARKKEGCILHDIEIFPSTCSIVCMNNVIVPGTQIFEAPITGTPSHCEGFPPATCSGNIAGVALFDIPPIFTFPFSDTSGMTHNGWLYSPGYWHQGIDYVKIATTPAKHSKSSKYELPHLGQFYTSAGICGQAPPS</sequence>
<keyword evidence="2" id="KW-1185">Reference proteome</keyword>
<reference evidence="1" key="1">
    <citation type="journal article" date="2023" name="Mol. Phylogenet. Evol.">
        <title>Genome-scale phylogeny and comparative genomics of the fungal order Sordariales.</title>
        <authorList>
            <person name="Hensen N."/>
            <person name="Bonometti L."/>
            <person name="Westerberg I."/>
            <person name="Brannstrom I.O."/>
            <person name="Guillou S."/>
            <person name="Cros-Aarteil S."/>
            <person name="Calhoun S."/>
            <person name="Haridas S."/>
            <person name="Kuo A."/>
            <person name="Mondo S."/>
            <person name="Pangilinan J."/>
            <person name="Riley R."/>
            <person name="LaButti K."/>
            <person name="Andreopoulos B."/>
            <person name="Lipzen A."/>
            <person name="Chen C."/>
            <person name="Yan M."/>
            <person name="Daum C."/>
            <person name="Ng V."/>
            <person name="Clum A."/>
            <person name="Steindorff A."/>
            <person name="Ohm R.A."/>
            <person name="Martin F."/>
            <person name="Silar P."/>
            <person name="Natvig D.O."/>
            <person name="Lalanne C."/>
            <person name="Gautier V."/>
            <person name="Ament-Velasquez S.L."/>
            <person name="Kruys A."/>
            <person name="Hutchinson M.I."/>
            <person name="Powell A.J."/>
            <person name="Barry K."/>
            <person name="Miller A.N."/>
            <person name="Grigoriev I.V."/>
            <person name="Debuchy R."/>
            <person name="Gladieux P."/>
            <person name="Hiltunen Thoren M."/>
            <person name="Johannesson H."/>
        </authorList>
    </citation>
    <scope>NUCLEOTIDE SEQUENCE</scope>
    <source>
        <strain evidence="1">CBS 232.78</strain>
    </source>
</reference>
<organism evidence="1 2">
    <name type="scientific">Podospora didyma</name>
    <dbReference type="NCBI Taxonomy" id="330526"/>
    <lineage>
        <taxon>Eukaryota</taxon>
        <taxon>Fungi</taxon>
        <taxon>Dikarya</taxon>
        <taxon>Ascomycota</taxon>
        <taxon>Pezizomycotina</taxon>
        <taxon>Sordariomycetes</taxon>
        <taxon>Sordariomycetidae</taxon>
        <taxon>Sordariales</taxon>
        <taxon>Podosporaceae</taxon>
        <taxon>Podospora</taxon>
    </lineage>
</organism>
<dbReference type="AlphaFoldDB" id="A0AAE0NGA9"/>
<name>A0AAE0NGA9_9PEZI</name>
<accession>A0AAE0NGA9</accession>
<proteinExistence type="predicted"/>
<evidence type="ECO:0000313" key="1">
    <source>
        <dbReference type="EMBL" id="KAK3380906.1"/>
    </source>
</evidence>
<dbReference type="EMBL" id="JAULSW010000005">
    <property type="protein sequence ID" value="KAK3380906.1"/>
    <property type="molecule type" value="Genomic_DNA"/>
</dbReference>